<sequence length="587" mass="67764">MAAKSGTFDFAKALAGISTKDDRIETATSDEDSDNDWCDVNSQFSLDDYMDCDEYEMMCDKVEDYFDELDSKKETSAITLTESSCKENHKTTKTTEGEYTTCSEWMVAHLPSHWNIHLARIEQQQAPKKLTDEEKKKLQKEFKALPSSVIVELEKAVVEGRQKYMEMCTRDYSRLYQPCKKCPVTTIVQFLVEFWVENLEHNEWEDDDNTWFWTNKLHTVRALAVHFNVCTKNQAKNIVTGLNILFPSANKFTQELLNLMLYWIVDPVYGPMLAEIIGEVSLEDGCHIYQFLLEPIAEYICPQQKPLLKYKKVRDILVFYLCAVLVKSTGTDNDNIDVIRILVKLDGHESWAIVENVFISGRYYSADGHYSYVDYLEGLNLGVSKDLDALHKARFERKTDNAIAEKNWRSYEVRRYRLEMRHKENSNDPNYRKMHDCKTDDAKKMLIRVCEFLQKKQEESKSKKTGEHCGCVMSSSVIEAFERLKAGTSNDKVSASGTESKGSKEKNGSTKQTENLPEKPVANGVRVCPEKIQVKKRKIRECGFCGKLSTNEQKFSKCGSCLHVYYCSRDCQKQHWKSGHKNQCRKK</sequence>
<dbReference type="AlphaFoldDB" id="A0A9J7KME8"/>
<evidence type="ECO:0000313" key="8">
    <source>
        <dbReference type="RefSeq" id="XP_035666569.1"/>
    </source>
</evidence>
<dbReference type="Gene3D" id="6.10.140.2220">
    <property type="match status" value="1"/>
</dbReference>
<evidence type="ECO:0000313" key="7">
    <source>
        <dbReference type="Proteomes" id="UP000001554"/>
    </source>
</evidence>
<dbReference type="KEGG" id="bfo:118409565"/>
<dbReference type="SUPFAM" id="SSF144232">
    <property type="entry name" value="HIT/MYND zinc finger-like"/>
    <property type="match status" value="1"/>
</dbReference>
<reference evidence="7" key="2">
    <citation type="journal article" date="2020" name="Nat. Ecol. Evol.">
        <title>Deeply conserved synteny resolves early events in vertebrate evolution.</title>
        <authorList>
            <person name="Simakov O."/>
            <person name="Marletaz F."/>
            <person name="Yue J.X."/>
            <person name="O'Connell B."/>
            <person name="Jenkins J."/>
            <person name="Brandt A."/>
            <person name="Calef R."/>
            <person name="Tung C.H."/>
            <person name="Huang T.K."/>
            <person name="Schmutz J."/>
            <person name="Satoh N."/>
            <person name="Yu J.K."/>
            <person name="Putnam N.H."/>
            <person name="Green R.E."/>
            <person name="Rokhsar D.S."/>
        </authorList>
    </citation>
    <scope>NUCLEOTIDE SEQUENCE [LARGE SCALE GENOMIC DNA]</scope>
    <source>
        <strain evidence="7">S238N-H82</strain>
    </source>
</reference>
<dbReference type="PROSITE" id="PS01360">
    <property type="entry name" value="ZF_MYND_1"/>
    <property type="match status" value="1"/>
</dbReference>
<dbReference type="OrthoDB" id="3174329at2759"/>
<reference evidence="8" key="3">
    <citation type="submission" date="2025-08" db="UniProtKB">
        <authorList>
            <consortium name="RefSeq"/>
        </authorList>
    </citation>
    <scope>IDENTIFICATION</scope>
</reference>
<dbReference type="PROSITE" id="PS50865">
    <property type="entry name" value="ZF_MYND_2"/>
    <property type="match status" value="1"/>
</dbReference>
<dbReference type="Proteomes" id="UP000001554">
    <property type="component" value="Chromosome 1"/>
</dbReference>
<dbReference type="RefSeq" id="XP_035666569.1">
    <property type="nucleotide sequence ID" value="XM_035810676.1"/>
</dbReference>
<evidence type="ECO:0000256" key="3">
    <source>
        <dbReference type="ARBA" id="ARBA00022833"/>
    </source>
</evidence>
<evidence type="ECO:0000259" key="6">
    <source>
        <dbReference type="PROSITE" id="PS50865"/>
    </source>
</evidence>
<keyword evidence="2 4" id="KW-0863">Zinc-finger</keyword>
<dbReference type="GeneID" id="118409565"/>
<keyword evidence="1" id="KW-0479">Metal-binding</keyword>
<organism evidence="7 8">
    <name type="scientific">Branchiostoma floridae</name>
    <name type="common">Florida lancelet</name>
    <name type="synonym">Amphioxus</name>
    <dbReference type="NCBI Taxonomy" id="7739"/>
    <lineage>
        <taxon>Eukaryota</taxon>
        <taxon>Metazoa</taxon>
        <taxon>Chordata</taxon>
        <taxon>Cephalochordata</taxon>
        <taxon>Leptocardii</taxon>
        <taxon>Amphioxiformes</taxon>
        <taxon>Branchiostomatidae</taxon>
        <taxon>Branchiostoma</taxon>
    </lineage>
</organism>
<feature type="compositionally biased region" description="Polar residues" evidence="5">
    <location>
        <begin position="489"/>
        <end position="500"/>
    </location>
</feature>
<feature type="domain" description="MYND-type" evidence="6">
    <location>
        <begin position="542"/>
        <end position="584"/>
    </location>
</feature>
<protein>
    <submittedName>
        <fullName evidence="8">Uncharacterized protein LOC118409565</fullName>
    </submittedName>
</protein>
<dbReference type="InterPro" id="IPR002893">
    <property type="entry name" value="Znf_MYND"/>
</dbReference>
<reference evidence="8" key="1">
    <citation type="journal article" date="2016" name="Genome Biol. Evol.">
        <title>Conserved non-coding elements in the most distant genera of cephalochordates: the Goldilocks principle.</title>
        <authorList>
            <person name="Yue J.X."/>
            <person name="Kozmikova I."/>
            <person name="Ono H."/>
            <person name="Nossa C.W."/>
            <person name="Kozmik Z."/>
            <person name="Putnam N.H."/>
            <person name="Yu J.K."/>
            <person name="Holland L.Z."/>
        </authorList>
    </citation>
    <scope>NUCLEOTIDE SEQUENCE</scope>
</reference>
<gene>
    <name evidence="8" type="primary">LOC118409565</name>
</gene>
<dbReference type="OMA" id="HESWAIV"/>
<feature type="region of interest" description="Disordered" evidence="5">
    <location>
        <begin position="489"/>
        <end position="518"/>
    </location>
</feature>
<evidence type="ECO:0000256" key="2">
    <source>
        <dbReference type="ARBA" id="ARBA00022771"/>
    </source>
</evidence>
<accession>A0A9J7KME8</accession>
<dbReference type="GO" id="GO:0008270">
    <property type="term" value="F:zinc ion binding"/>
    <property type="evidence" value="ECO:0007669"/>
    <property type="project" value="UniProtKB-KW"/>
</dbReference>
<keyword evidence="7" id="KW-1185">Reference proteome</keyword>
<evidence type="ECO:0000256" key="5">
    <source>
        <dbReference type="SAM" id="MobiDB-lite"/>
    </source>
</evidence>
<evidence type="ECO:0000256" key="4">
    <source>
        <dbReference type="PROSITE-ProRule" id="PRU00134"/>
    </source>
</evidence>
<name>A0A9J7KME8_BRAFL</name>
<keyword evidence="3" id="KW-0862">Zinc</keyword>
<evidence type="ECO:0000256" key="1">
    <source>
        <dbReference type="ARBA" id="ARBA00022723"/>
    </source>
</evidence>
<dbReference type="Pfam" id="PF01753">
    <property type="entry name" value="zf-MYND"/>
    <property type="match status" value="1"/>
</dbReference>
<proteinExistence type="predicted"/>